<dbReference type="InterPro" id="IPR017850">
    <property type="entry name" value="Alkaline_phosphatase_core_sf"/>
</dbReference>
<name>A0A497E6S6_UNCAE</name>
<organism evidence="3 4">
    <name type="scientific">Aerophobetes bacterium</name>
    <dbReference type="NCBI Taxonomy" id="2030807"/>
    <lineage>
        <taxon>Bacteria</taxon>
        <taxon>Candidatus Aerophobota</taxon>
    </lineage>
</organism>
<dbReference type="Proteomes" id="UP000279422">
    <property type="component" value="Unassembled WGS sequence"/>
</dbReference>
<dbReference type="CDD" id="cd16148">
    <property type="entry name" value="sulfatase_like"/>
    <property type="match status" value="1"/>
</dbReference>
<dbReference type="InterPro" id="IPR050738">
    <property type="entry name" value="Sulfatase"/>
</dbReference>
<dbReference type="EMBL" id="QMPZ01000043">
    <property type="protein sequence ID" value="RLE09488.1"/>
    <property type="molecule type" value="Genomic_DNA"/>
</dbReference>
<reference evidence="3 4" key="1">
    <citation type="submission" date="2018-06" db="EMBL/GenBank/DDBJ databases">
        <title>Extensive metabolic versatility and redundancy in microbially diverse, dynamic hydrothermal sediments.</title>
        <authorList>
            <person name="Dombrowski N."/>
            <person name="Teske A."/>
            <person name="Baker B.J."/>
        </authorList>
    </citation>
    <scope>NUCLEOTIDE SEQUENCE [LARGE SCALE GENOMIC DNA]</scope>
    <source>
        <strain evidence="3">B47_G16</strain>
    </source>
</reference>
<comment type="similarity">
    <text evidence="1">Belongs to the sulfatase family.</text>
</comment>
<evidence type="ECO:0000313" key="4">
    <source>
        <dbReference type="Proteomes" id="UP000279422"/>
    </source>
</evidence>
<sequence>MSTLKQRPNLICIISDTLRADYMGCYGNKKIHTPNLDAFAAESAVFDCAYPESLPTIPARRALHTGRRAFPFRGYKPLRWLTVYQAGWQPMDEDEDTLAENLVEAGYYTGFVSDTQPYFSPGMNFTRGFYQWEFVRGQLKDRWRSPASVSTERLARYGDPEKLKHNSMVLQYLANTAHVHSEEDTTTARVFRWAMEFIDDNRHVQPFYLLIDCWDPHEAWEAPASYLEMYAKPGYKGRTILHPIYGPVDEQMSQEELEHTIANYCGLVTLVDTWFGHFINKLKRLGLWENSVVVFLSDHGTNLADNPERIIGKPHYSLYPGLMHIPLMVHFPDGEGAGCRFDQLVYNVDVTATLYECAGIDVHSQVQIDGQSLYSLVKYGRWKEREYLTSRFDDTVWCRDKKWWVIMDVSGKPRAVFNLQEDPHCQKNVLESAADVVEKAWKRILDDAGGSLPVYEKVRRTDALGRLLSRRDESV</sequence>
<accession>A0A497E6S6</accession>
<dbReference type="PANTHER" id="PTHR42693">
    <property type="entry name" value="ARYLSULFATASE FAMILY MEMBER"/>
    <property type="match status" value="1"/>
</dbReference>
<feature type="domain" description="Sulfatase N-terminal" evidence="2">
    <location>
        <begin position="8"/>
        <end position="360"/>
    </location>
</feature>
<evidence type="ECO:0000256" key="1">
    <source>
        <dbReference type="ARBA" id="ARBA00008779"/>
    </source>
</evidence>
<dbReference type="SUPFAM" id="SSF53649">
    <property type="entry name" value="Alkaline phosphatase-like"/>
    <property type="match status" value="1"/>
</dbReference>
<dbReference type="Pfam" id="PF00884">
    <property type="entry name" value="Sulfatase"/>
    <property type="match status" value="1"/>
</dbReference>
<evidence type="ECO:0000259" key="2">
    <source>
        <dbReference type="Pfam" id="PF00884"/>
    </source>
</evidence>
<proteinExistence type="inferred from homology"/>
<dbReference type="AlphaFoldDB" id="A0A497E6S6"/>
<dbReference type="InterPro" id="IPR000917">
    <property type="entry name" value="Sulfatase_N"/>
</dbReference>
<protein>
    <submittedName>
        <fullName evidence="3">Sulfatase</fullName>
    </submittedName>
</protein>
<dbReference type="PANTHER" id="PTHR42693:SF33">
    <property type="entry name" value="ARYLSULFATASE"/>
    <property type="match status" value="1"/>
</dbReference>
<comment type="caution">
    <text evidence="3">The sequence shown here is derived from an EMBL/GenBank/DDBJ whole genome shotgun (WGS) entry which is preliminary data.</text>
</comment>
<gene>
    <name evidence="3" type="ORF">DRJ00_04065</name>
</gene>
<evidence type="ECO:0000313" key="3">
    <source>
        <dbReference type="EMBL" id="RLE09488.1"/>
    </source>
</evidence>
<dbReference type="GO" id="GO:0004065">
    <property type="term" value="F:arylsulfatase activity"/>
    <property type="evidence" value="ECO:0007669"/>
    <property type="project" value="TreeGrafter"/>
</dbReference>
<dbReference type="Gene3D" id="3.40.720.10">
    <property type="entry name" value="Alkaline Phosphatase, subunit A"/>
    <property type="match status" value="1"/>
</dbReference>